<evidence type="ECO:0000256" key="1">
    <source>
        <dbReference type="ARBA" id="ARBA00023015"/>
    </source>
</evidence>
<keyword evidence="3" id="KW-0804">Transcription</keyword>
<sequence length="168" mass="18890">MDNGDTGLIDERLARLVRLAARAFNRTLQIRLSGHGISFGQWIFLRILWTKEGQSQRELSRMAGVTEPTTHTALQKLETLGLITRRNLPGNQRRQHVFLSEKGRDLRDQLEPLAVEVNDVAVGGLDRTAQDALRDALLTIIDNLKRDEEEAATRGARMPPTRNSSVDI</sequence>
<protein>
    <submittedName>
        <fullName evidence="6">MarR family winged helix-turn-helix transcriptional regulator</fullName>
    </submittedName>
</protein>
<feature type="region of interest" description="Disordered" evidence="4">
    <location>
        <begin position="149"/>
        <end position="168"/>
    </location>
</feature>
<dbReference type="SUPFAM" id="SSF46785">
    <property type="entry name" value="Winged helix' DNA-binding domain"/>
    <property type="match status" value="1"/>
</dbReference>
<dbReference type="Proteomes" id="UP001255416">
    <property type="component" value="Unassembled WGS sequence"/>
</dbReference>
<evidence type="ECO:0000256" key="4">
    <source>
        <dbReference type="SAM" id="MobiDB-lite"/>
    </source>
</evidence>
<dbReference type="InterPro" id="IPR000835">
    <property type="entry name" value="HTH_MarR-typ"/>
</dbReference>
<dbReference type="PROSITE" id="PS50995">
    <property type="entry name" value="HTH_MARR_2"/>
    <property type="match status" value="1"/>
</dbReference>
<organism evidence="6 7">
    <name type="scientific">Sedimentitalea todarodis</name>
    <dbReference type="NCBI Taxonomy" id="1631240"/>
    <lineage>
        <taxon>Bacteria</taxon>
        <taxon>Pseudomonadati</taxon>
        <taxon>Pseudomonadota</taxon>
        <taxon>Alphaproteobacteria</taxon>
        <taxon>Rhodobacterales</taxon>
        <taxon>Paracoccaceae</taxon>
        <taxon>Sedimentitalea</taxon>
    </lineage>
</organism>
<reference evidence="7" key="1">
    <citation type="submission" date="2023-05" db="EMBL/GenBank/DDBJ databases">
        <title>Sedimentitalea sp. nov. JM2-8.</title>
        <authorList>
            <person name="Huang J."/>
        </authorList>
    </citation>
    <scope>NUCLEOTIDE SEQUENCE [LARGE SCALE GENOMIC DNA]</scope>
    <source>
        <strain evidence="7">KHS03</strain>
    </source>
</reference>
<keyword evidence="2" id="KW-0238">DNA-binding</keyword>
<comment type="caution">
    <text evidence="6">The sequence shown here is derived from an EMBL/GenBank/DDBJ whole genome shotgun (WGS) entry which is preliminary data.</text>
</comment>
<dbReference type="Gene3D" id="1.10.10.10">
    <property type="entry name" value="Winged helix-like DNA-binding domain superfamily/Winged helix DNA-binding domain"/>
    <property type="match status" value="1"/>
</dbReference>
<dbReference type="InterPro" id="IPR036388">
    <property type="entry name" value="WH-like_DNA-bd_sf"/>
</dbReference>
<evidence type="ECO:0000256" key="2">
    <source>
        <dbReference type="ARBA" id="ARBA00023125"/>
    </source>
</evidence>
<dbReference type="EMBL" id="JASMWN010000015">
    <property type="protein sequence ID" value="MDU9005624.1"/>
    <property type="molecule type" value="Genomic_DNA"/>
</dbReference>
<evidence type="ECO:0000313" key="6">
    <source>
        <dbReference type="EMBL" id="MDU9005624.1"/>
    </source>
</evidence>
<dbReference type="RefSeq" id="WP_316779303.1">
    <property type="nucleotide sequence ID" value="NZ_JASMWN010000015.1"/>
</dbReference>
<proteinExistence type="predicted"/>
<dbReference type="InterPro" id="IPR036390">
    <property type="entry name" value="WH_DNA-bd_sf"/>
</dbReference>
<accession>A0ABU3VIV0</accession>
<keyword evidence="1" id="KW-0805">Transcription regulation</keyword>
<keyword evidence="7" id="KW-1185">Reference proteome</keyword>
<evidence type="ECO:0000256" key="3">
    <source>
        <dbReference type="ARBA" id="ARBA00023163"/>
    </source>
</evidence>
<feature type="domain" description="HTH marR-type" evidence="5">
    <location>
        <begin position="10"/>
        <end position="142"/>
    </location>
</feature>
<dbReference type="PANTHER" id="PTHR42756:SF1">
    <property type="entry name" value="TRANSCRIPTIONAL REPRESSOR OF EMRAB OPERON"/>
    <property type="match status" value="1"/>
</dbReference>
<evidence type="ECO:0000259" key="5">
    <source>
        <dbReference type="PROSITE" id="PS50995"/>
    </source>
</evidence>
<name>A0ABU3VIV0_9RHOB</name>
<dbReference type="Pfam" id="PF01047">
    <property type="entry name" value="MarR"/>
    <property type="match status" value="1"/>
</dbReference>
<dbReference type="PANTHER" id="PTHR42756">
    <property type="entry name" value="TRANSCRIPTIONAL REGULATOR, MARR"/>
    <property type="match status" value="1"/>
</dbReference>
<dbReference type="SMART" id="SM00347">
    <property type="entry name" value="HTH_MARR"/>
    <property type="match status" value="1"/>
</dbReference>
<evidence type="ECO:0000313" key="7">
    <source>
        <dbReference type="Proteomes" id="UP001255416"/>
    </source>
</evidence>
<gene>
    <name evidence="6" type="ORF">QO231_17465</name>
</gene>